<sequence length="101" mass="10463">MRFTIATLLAFAATGVYSAATNIDLFTDSSCGNYETTVQTDESDGSCQQLPGILSVRSTSVRAGCSVTVYGDSSCSVGAFEAGLGACLQDPSGWFSYSVDC</sequence>
<evidence type="ECO:0000313" key="3">
    <source>
        <dbReference type="Proteomes" id="UP000800094"/>
    </source>
</evidence>
<keyword evidence="1" id="KW-0732">Signal</keyword>
<dbReference type="EMBL" id="ML987194">
    <property type="protein sequence ID" value="KAF2249927.1"/>
    <property type="molecule type" value="Genomic_DNA"/>
</dbReference>
<dbReference type="GeneID" id="54585372"/>
<dbReference type="OrthoDB" id="3780864at2759"/>
<accession>A0A6A6IIC3</accession>
<feature type="chain" id="PRO_5025602987" evidence="1">
    <location>
        <begin position="19"/>
        <end position="101"/>
    </location>
</feature>
<feature type="signal peptide" evidence="1">
    <location>
        <begin position="1"/>
        <end position="18"/>
    </location>
</feature>
<keyword evidence="3" id="KW-1185">Reference proteome</keyword>
<evidence type="ECO:0000256" key="1">
    <source>
        <dbReference type="SAM" id="SignalP"/>
    </source>
</evidence>
<dbReference type="AlphaFoldDB" id="A0A6A6IIC3"/>
<protein>
    <submittedName>
        <fullName evidence="2">Uncharacterized protein</fullName>
    </submittedName>
</protein>
<dbReference type="RefSeq" id="XP_033684931.1">
    <property type="nucleotide sequence ID" value="XM_033832042.1"/>
</dbReference>
<dbReference type="Proteomes" id="UP000800094">
    <property type="component" value="Unassembled WGS sequence"/>
</dbReference>
<name>A0A6A6IIC3_9PLEO</name>
<gene>
    <name evidence="2" type="ORF">BU26DRAFT_550229</name>
</gene>
<reference evidence="2" key="1">
    <citation type="journal article" date="2020" name="Stud. Mycol.">
        <title>101 Dothideomycetes genomes: a test case for predicting lifestyles and emergence of pathogens.</title>
        <authorList>
            <person name="Haridas S."/>
            <person name="Albert R."/>
            <person name="Binder M."/>
            <person name="Bloem J."/>
            <person name="Labutti K."/>
            <person name="Salamov A."/>
            <person name="Andreopoulos B."/>
            <person name="Baker S."/>
            <person name="Barry K."/>
            <person name="Bills G."/>
            <person name="Bluhm B."/>
            <person name="Cannon C."/>
            <person name="Castanera R."/>
            <person name="Culley D."/>
            <person name="Daum C."/>
            <person name="Ezra D."/>
            <person name="Gonzalez J."/>
            <person name="Henrissat B."/>
            <person name="Kuo A."/>
            <person name="Liang C."/>
            <person name="Lipzen A."/>
            <person name="Lutzoni F."/>
            <person name="Magnuson J."/>
            <person name="Mondo S."/>
            <person name="Nolan M."/>
            <person name="Ohm R."/>
            <person name="Pangilinan J."/>
            <person name="Park H.-J."/>
            <person name="Ramirez L."/>
            <person name="Alfaro M."/>
            <person name="Sun H."/>
            <person name="Tritt A."/>
            <person name="Yoshinaga Y."/>
            <person name="Zwiers L.-H."/>
            <person name="Turgeon B."/>
            <person name="Goodwin S."/>
            <person name="Spatafora J."/>
            <person name="Crous P."/>
            <person name="Grigoriev I."/>
        </authorList>
    </citation>
    <scope>NUCLEOTIDE SEQUENCE</scope>
    <source>
        <strain evidence="2">CBS 122368</strain>
    </source>
</reference>
<proteinExistence type="predicted"/>
<evidence type="ECO:0000313" key="2">
    <source>
        <dbReference type="EMBL" id="KAF2249927.1"/>
    </source>
</evidence>
<organism evidence="2 3">
    <name type="scientific">Trematosphaeria pertusa</name>
    <dbReference type="NCBI Taxonomy" id="390896"/>
    <lineage>
        <taxon>Eukaryota</taxon>
        <taxon>Fungi</taxon>
        <taxon>Dikarya</taxon>
        <taxon>Ascomycota</taxon>
        <taxon>Pezizomycotina</taxon>
        <taxon>Dothideomycetes</taxon>
        <taxon>Pleosporomycetidae</taxon>
        <taxon>Pleosporales</taxon>
        <taxon>Massarineae</taxon>
        <taxon>Trematosphaeriaceae</taxon>
        <taxon>Trematosphaeria</taxon>
    </lineage>
</organism>